<dbReference type="Gene3D" id="3.40.50.1390">
    <property type="entry name" value="Resolvase, N-terminal catalytic domain"/>
    <property type="match status" value="1"/>
</dbReference>
<dbReference type="CDD" id="cd03768">
    <property type="entry name" value="SR_ResInv"/>
    <property type="match status" value="1"/>
</dbReference>
<dbReference type="InterPro" id="IPR036162">
    <property type="entry name" value="Resolvase-like_N_sf"/>
</dbReference>
<comment type="subcellular location">
    <subcellularLocation>
        <location evidence="1">Nucleus</location>
    </subcellularLocation>
</comment>
<dbReference type="InterPro" id="IPR006118">
    <property type="entry name" value="Recombinase_CS"/>
</dbReference>
<dbReference type="AlphaFoldDB" id="A0A8R1IRR4"/>
<dbReference type="InterPro" id="IPR050639">
    <property type="entry name" value="SSR_resolvase"/>
</dbReference>
<sequence>MRPPNGRIWRPPARRISMPKPKPTAPTTQSTGLRIGYARKSKEDQDLSLQRDALQRAGCAQIYEEQVSRAGPRRAKKGATELANALRALRPGDTLVVWRLDRLGGSVSELIRVVTHELADRGIGFESLTEKIDTSTAAGNMFFQIAAVFAEYERRQLIERTHAGLEAARARGRKGGRKPAMTDKQIQLARAMLSDPATTVADVCAHFGISRTTLHKHVGSVTPLRGAADGSSPA</sequence>
<dbReference type="InterPro" id="IPR006119">
    <property type="entry name" value="Resolv_N"/>
</dbReference>
<proteinExistence type="inferred from homology"/>
<dbReference type="SUPFAM" id="SSF53041">
    <property type="entry name" value="Resolvase-like"/>
    <property type="match status" value="1"/>
</dbReference>
<dbReference type="PANTHER" id="PTHR30461">
    <property type="entry name" value="DNA-INVERTASE FROM LAMBDOID PROPHAGE"/>
    <property type="match status" value="1"/>
</dbReference>
<dbReference type="GO" id="GO:0005634">
    <property type="term" value="C:nucleus"/>
    <property type="evidence" value="ECO:0007669"/>
    <property type="project" value="UniProtKB-SubCell"/>
</dbReference>
<dbReference type="CDD" id="cd00569">
    <property type="entry name" value="HTH_Hin_like"/>
    <property type="match status" value="1"/>
</dbReference>
<evidence type="ECO:0000313" key="9">
    <source>
        <dbReference type="Proteomes" id="UP000005237"/>
    </source>
</evidence>
<keyword evidence="4" id="KW-0238">DNA-binding</keyword>
<dbReference type="Gene3D" id="1.10.10.60">
    <property type="entry name" value="Homeodomain-like"/>
    <property type="match status" value="1"/>
</dbReference>
<keyword evidence="3" id="KW-0229">DNA integration</keyword>
<comment type="similarity">
    <text evidence="2">Belongs to the site-specific recombinase resolvase family.</text>
</comment>
<feature type="domain" description="Resolvase/invertase-type recombinase catalytic" evidence="7">
    <location>
        <begin position="33"/>
        <end position="172"/>
    </location>
</feature>
<evidence type="ECO:0000256" key="3">
    <source>
        <dbReference type="ARBA" id="ARBA00022908"/>
    </source>
</evidence>
<evidence type="ECO:0000256" key="4">
    <source>
        <dbReference type="ARBA" id="ARBA00023125"/>
    </source>
</evidence>
<dbReference type="PROSITE" id="PS51736">
    <property type="entry name" value="RECOMBINASES_3"/>
    <property type="match status" value="1"/>
</dbReference>
<keyword evidence="9" id="KW-1185">Reference proteome</keyword>
<reference evidence="8" key="2">
    <citation type="submission" date="2022-06" db="UniProtKB">
        <authorList>
            <consortium name="EnsemblMetazoa"/>
        </authorList>
    </citation>
    <scope>IDENTIFICATION</scope>
    <source>
        <strain evidence="8">DF5081</strain>
    </source>
</reference>
<evidence type="ECO:0000313" key="8">
    <source>
        <dbReference type="EnsemblMetazoa" id="CJA37582.1"/>
    </source>
</evidence>
<evidence type="ECO:0000256" key="1">
    <source>
        <dbReference type="ARBA" id="ARBA00004123"/>
    </source>
</evidence>
<evidence type="ECO:0000256" key="6">
    <source>
        <dbReference type="SAM" id="MobiDB-lite"/>
    </source>
</evidence>
<reference evidence="9" key="1">
    <citation type="submission" date="2010-08" db="EMBL/GenBank/DDBJ databases">
        <authorList>
            <consortium name="Caenorhabditis japonica Sequencing Consortium"/>
            <person name="Wilson R.K."/>
        </authorList>
    </citation>
    <scope>NUCLEOTIDE SEQUENCE [LARGE SCALE GENOMIC DNA]</scope>
    <source>
        <strain evidence="9">DF5081</strain>
    </source>
</reference>
<dbReference type="InterPro" id="IPR009057">
    <property type="entry name" value="Homeodomain-like_sf"/>
</dbReference>
<dbReference type="GO" id="GO:0000150">
    <property type="term" value="F:DNA strand exchange activity"/>
    <property type="evidence" value="ECO:0007669"/>
    <property type="project" value="InterPro"/>
</dbReference>
<evidence type="ECO:0000256" key="2">
    <source>
        <dbReference type="ARBA" id="ARBA00009913"/>
    </source>
</evidence>
<dbReference type="InterPro" id="IPR006120">
    <property type="entry name" value="Resolvase_HTH_dom"/>
</dbReference>
<dbReference type="Pfam" id="PF00239">
    <property type="entry name" value="Resolvase"/>
    <property type="match status" value="1"/>
</dbReference>
<evidence type="ECO:0000256" key="5">
    <source>
        <dbReference type="ARBA" id="ARBA00023172"/>
    </source>
</evidence>
<name>A0A8R1IRR4_CAEJA</name>
<organism evidence="8 9">
    <name type="scientific">Caenorhabditis japonica</name>
    <dbReference type="NCBI Taxonomy" id="281687"/>
    <lineage>
        <taxon>Eukaryota</taxon>
        <taxon>Metazoa</taxon>
        <taxon>Ecdysozoa</taxon>
        <taxon>Nematoda</taxon>
        <taxon>Chromadorea</taxon>
        <taxon>Rhabditida</taxon>
        <taxon>Rhabditina</taxon>
        <taxon>Rhabditomorpha</taxon>
        <taxon>Rhabditoidea</taxon>
        <taxon>Rhabditidae</taxon>
        <taxon>Peloderinae</taxon>
        <taxon>Caenorhabditis</taxon>
    </lineage>
</organism>
<accession>A0A8R1IRR4</accession>
<keyword evidence="5" id="KW-0233">DNA recombination</keyword>
<dbReference type="Pfam" id="PF02796">
    <property type="entry name" value="HTH_7"/>
    <property type="match status" value="1"/>
</dbReference>
<dbReference type="PROSITE" id="PS00398">
    <property type="entry name" value="RECOMBINASES_2"/>
    <property type="match status" value="1"/>
</dbReference>
<dbReference type="PANTHER" id="PTHR30461:SF2">
    <property type="entry name" value="SERINE RECOMBINASE PINE-RELATED"/>
    <property type="match status" value="1"/>
</dbReference>
<dbReference type="GO" id="GO:0015074">
    <property type="term" value="P:DNA integration"/>
    <property type="evidence" value="ECO:0007669"/>
    <property type="project" value="UniProtKB-KW"/>
</dbReference>
<dbReference type="SUPFAM" id="SSF46689">
    <property type="entry name" value="Homeodomain-like"/>
    <property type="match status" value="1"/>
</dbReference>
<protein>
    <submittedName>
        <fullName evidence="8">Resolvase/invertase-type recombinase catalytic domain-containing protein</fullName>
    </submittedName>
</protein>
<dbReference type="Proteomes" id="UP000005237">
    <property type="component" value="Unassembled WGS sequence"/>
</dbReference>
<dbReference type="GO" id="GO:0003677">
    <property type="term" value="F:DNA binding"/>
    <property type="evidence" value="ECO:0007669"/>
    <property type="project" value="UniProtKB-KW"/>
</dbReference>
<dbReference type="EnsemblMetazoa" id="CJA37582.1">
    <property type="protein sequence ID" value="CJA37582.1"/>
    <property type="gene ID" value="WBGene00213429"/>
</dbReference>
<evidence type="ECO:0000259" key="7">
    <source>
        <dbReference type="PROSITE" id="PS51736"/>
    </source>
</evidence>
<feature type="region of interest" description="Disordered" evidence="6">
    <location>
        <begin position="1"/>
        <end position="32"/>
    </location>
</feature>
<dbReference type="SMART" id="SM00857">
    <property type="entry name" value="Resolvase"/>
    <property type="match status" value="1"/>
</dbReference>